<dbReference type="RefSeq" id="XP_064730373.1">
    <property type="nucleotide sequence ID" value="XM_064873269.1"/>
</dbReference>
<accession>A0ABR0RNZ3</accession>
<evidence type="ECO:0000313" key="3">
    <source>
        <dbReference type="Proteomes" id="UP001334248"/>
    </source>
</evidence>
<dbReference type="InterPro" id="IPR052988">
    <property type="entry name" value="Oryzine_lactonohydrolase"/>
</dbReference>
<dbReference type="SUPFAM" id="SSF63829">
    <property type="entry name" value="Calcium-dependent phosphotriesterase"/>
    <property type="match status" value="1"/>
</dbReference>
<dbReference type="PANTHER" id="PTHR47064">
    <property type="entry name" value="PUTATIVE (AFU_ORTHOLOGUE AFUA_1G08990)-RELATED"/>
    <property type="match status" value="1"/>
</dbReference>
<dbReference type="EMBL" id="JAVHJV010000005">
    <property type="protein sequence ID" value="KAK5942283.1"/>
    <property type="molecule type" value="Genomic_DNA"/>
</dbReference>
<dbReference type="PANTHER" id="PTHR47064:SF2">
    <property type="entry name" value="SMP-30_GLUCONOLACTONASE_LRE-LIKE REGION DOMAIN-CONTAINING PROTEIN-RELATED"/>
    <property type="match status" value="1"/>
</dbReference>
<evidence type="ECO:0000259" key="1">
    <source>
        <dbReference type="Pfam" id="PF08450"/>
    </source>
</evidence>
<evidence type="ECO:0000313" key="2">
    <source>
        <dbReference type="EMBL" id="KAK5942283.1"/>
    </source>
</evidence>
<dbReference type="InterPro" id="IPR011042">
    <property type="entry name" value="6-blade_b-propeller_TolB-like"/>
</dbReference>
<dbReference type="InterPro" id="IPR013658">
    <property type="entry name" value="SGL"/>
</dbReference>
<dbReference type="GeneID" id="89998295"/>
<keyword evidence="3" id="KW-1185">Reference proteome</keyword>
<dbReference type="Gene3D" id="2.120.10.30">
    <property type="entry name" value="TolB, C-terminal domain"/>
    <property type="match status" value="1"/>
</dbReference>
<protein>
    <recommendedName>
        <fullName evidence="1">SMP-30/Gluconolactonase/LRE-like region domain-containing protein</fullName>
    </recommendedName>
</protein>
<comment type="caution">
    <text evidence="2">The sequence shown here is derived from an EMBL/GenBank/DDBJ whole genome shotgun (WGS) entry which is preliminary data.</text>
</comment>
<reference evidence="2 3" key="1">
    <citation type="journal article" date="2023" name="Res Sq">
        <title>Genomic and morphological characterization of Knufia obscura isolated from the Mars 2020 spacecraft assembly facility.</title>
        <authorList>
            <person name="Chander A.M."/>
            <person name="Teixeira M.M."/>
            <person name="Singh N.K."/>
            <person name="Williams M.P."/>
            <person name="Parker C.W."/>
            <person name="Leo P."/>
            <person name="Stajich J.E."/>
            <person name="Torok T."/>
            <person name="Tighe S."/>
            <person name="Mason C.E."/>
            <person name="Venkateswaran K."/>
        </authorList>
    </citation>
    <scope>NUCLEOTIDE SEQUENCE [LARGE SCALE GENOMIC DNA]</scope>
    <source>
        <strain evidence="2 3">CCFEE 5817</strain>
    </source>
</reference>
<proteinExistence type="predicted"/>
<name>A0ABR0RNZ3_9EURO</name>
<feature type="domain" description="SMP-30/Gluconolactonase/LRE-like region" evidence="1">
    <location>
        <begin position="133"/>
        <end position="365"/>
    </location>
</feature>
<sequence length="427" mass="46503">MAASLQDWFTNILGVQSVAEFGAQQPQYQHDPAVLAEVDCSSYLLSNPEGFERTSLAFFKDNLAVVPEWGGGSIKSSWLNVESADAGLVGCMQKTKTASFIAFDEAFLELIGTEAKLQTIQSFEGEDANHVHEAPVYLSQTGELVFADTSVIGWLWALDVETHETRKIRTSPPLHNVNGATHYDSRLYLTTNGSPTPAVWNCSLPTKPGQTSATDETITCSMVVNNYRLAHLNSPNDLIFTSQGNILFTDPAYGWAQSWPGVGPPELPTAIYFFHTGSKKLLVLSNNEVLHPNGLALSADEKTLYIAESNSTSGKPIGVWDDSVRNVYAFDFDEDTRRLGNKRLVHVVERGWPDGLRLSNLRNGRELLLVAGMGGVDVVDTTDGGAGVLLGKFNVGDDIVFNLEPVGKTGVWFLTGKKGVYKVTIAE</sequence>
<dbReference type="Pfam" id="PF08450">
    <property type="entry name" value="SGL"/>
    <property type="match status" value="1"/>
</dbReference>
<gene>
    <name evidence="2" type="ORF">PMZ80_004846</name>
</gene>
<organism evidence="2 3">
    <name type="scientific">Knufia obscura</name>
    <dbReference type="NCBI Taxonomy" id="1635080"/>
    <lineage>
        <taxon>Eukaryota</taxon>
        <taxon>Fungi</taxon>
        <taxon>Dikarya</taxon>
        <taxon>Ascomycota</taxon>
        <taxon>Pezizomycotina</taxon>
        <taxon>Eurotiomycetes</taxon>
        <taxon>Chaetothyriomycetidae</taxon>
        <taxon>Chaetothyriales</taxon>
        <taxon>Trichomeriaceae</taxon>
        <taxon>Knufia</taxon>
    </lineage>
</organism>
<dbReference type="Proteomes" id="UP001334248">
    <property type="component" value="Unassembled WGS sequence"/>
</dbReference>